<sequence>MARSALTGTRIRERRLALKLRQAELARAVGISAAYLNLIEHNRRRVSDTLLETFASALGVASVALSEGAESALFEALREAAAGSAMPVAGASSDPLDPGELERIEEFVGRFPAWARVLAARQERVAALERVVETYSERMAQDPFLLDGLHEVLSAVTSLRSSAAILVETPDIEPEWHARFLETIAQESLRLSGAAEGLVEYLDEMEAEETGPASPQEQLEAWLTTRNWHIAEFERPDPPDPEEIIAATPELAASAAKELARAHLVQALADTRALPLKPFLAALGETGPAPGQLAARFGAPMARVFRRLATLPEGVPGVPPIGLVVCDGSGALTLRRPLPGFTLPRATAACALWPLYEALSRPMQPLRMPVDMAGRLPQRFMTYAFAAPRVTGTAESQGFDGAAFDGAGFEGPVLMEAMMLILPAPLGATETARPVGTSCRVCPRAACPGRREPSLVALR</sequence>
<keyword evidence="3" id="KW-1185">Reference proteome</keyword>
<organism evidence="2 3">
    <name type="scientific">Rhodobacter aestuarii</name>
    <dbReference type="NCBI Taxonomy" id="453582"/>
    <lineage>
        <taxon>Bacteria</taxon>
        <taxon>Pseudomonadati</taxon>
        <taxon>Pseudomonadota</taxon>
        <taxon>Alphaproteobacteria</taxon>
        <taxon>Rhodobacterales</taxon>
        <taxon>Rhodobacter group</taxon>
        <taxon>Rhodobacter</taxon>
    </lineage>
</organism>
<dbReference type="InterPro" id="IPR001387">
    <property type="entry name" value="Cro/C1-type_HTH"/>
</dbReference>
<dbReference type="CDD" id="cd00093">
    <property type="entry name" value="HTH_XRE"/>
    <property type="match status" value="1"/>
</dbReference>
<dbReference type="PROSITE" id="PS50943">
    <property type="entry name" value="HTH_CROC1"/>
    <property type="match status" value="1"/>
</dbReference>
<name>A0A1N7NY15_9RHOB</name>
<accession>A0A1N7NY15</accession>
<dbReference type="InterPro" id="IPR018653">
    <property type="entry name" value="ScfR_C"/>
</dbReference>
<dbReference type="InterPro" id="IPR010982">
    <property type="entry name" value="Lambda_DNA-bd_dom_sf"/>
</dbReference>
<dbReference type="Pfam" id="PF01381">
    <property type="entry name" value="HTH_3"/>
    <property type="match status" value="1"/>
</dbReference>
<dbReference type="STRING" id="453582.SAMN05421580_108224"/>
<reference evidence="3" key="1">
    <citation type="submission" date="2017-01" db="EMBL/GenBank/DDBJ databases">
        <authorList>
            <person name="Varghese N."/>
            <person name="Submissions S."/>
        </authorList>
    </citation>
    <scope>NUCLEOTIDE SEQUENCE [LARGE SCALE GENOMIC DNA]</scope>
    <source>
        <strain evidence="3">DSM 19945</strain>
    </source>
</reference>
<proteinExistence type="predicted"/>
<dbReference type="EMBL" id="FTOG01000008">
    <property type="protein sequence ID" value="SIT03181.1"/>
    <property type="molecule type" value="Genomic_DNA"/>
</dbReference>
<feature type="domain" description="HTH cro/C1-type" evidence="1">
    <location>
        <begin position="11"/>
        <end position="65"/>
    </location>
</feature>
<dbReference type="OrthoDB" id="7790108at2"/>
<dbReference type="Proteomes" id="UP000186221">
    <property type="component" value="Unassembled WGS sequence"/>
</dbReference>
<dbReference type="GO" id="GO:0003677">
    <property type="term" value="F:DNA binding"/>
    <property type="evidence" value="ECO:0007669"/>
    <property type="project" value="InterPro"/>
</dbReference>
<evidence type="ECO:0000313" key="3">
    <source>
        <dbReference type="Proteomes" id="UP000186221"/>
    </source>
</evidence>
<gene>
    <name evidence="2" type="ORF">SAMN05421580_108224</name>
</gene>
<dbReference type="Pfam" id="PF09856">
    <property type="entry name" value="ScfRs"/>
    <property type="match status" value="1"/>
</dbReference>
<protein>
    <recommendedName>
        <fullName evidence="1">HTH cro/C1-type domain-containing protein</fullName>
    </recommendedName>
</protein>
<evidence type="ECO:0000313" key="2">
    <source>
        <dbReference type="EMBL" id="SIT03181.1"/>
    </source>
</evidence>
<dbReference type="RefSeq" id="WP_076485501.1">
    <property type="nucleotide sequence ID" value="NZ_FTOG01000008.1"/>
</dbReference>
<dbReference type="AlphaFoldDB" id="A0A1N7NY15"/>
<dbReference type="Gene3D" id="1.10.260.40">
    <property type="entry name" value="lambda repressor-like DNA-binding domains"/>
    <property type="match status" value="1"/>
</dbReference>
<dbReference type="SUPFAM" id="SSF47413">
    <property type="entry name" value="lambda repressor-like DNA-binding domains"/>
    <property type="match status" value="1"/>
</dbReference>
<evidence type="ECO:0000259" key="1">
    <source>
        <dbReference type="PROSITE" id="PS50943"/>
    </source>
</evidence>
<dbReference type="SMART" id="SM00530">
    <property type="entry name" value="HTH_XRE"/>
    <property type="match status" value="1"/>
</dbReference>